<sequence length="83" mass="9359">MLLQQHQQLPNVDSAASTTSQCSSSSTNNFPMLLQSTNNFPMLLQVHCDSFPSKQLQGKTEFLSSPQKHNHWFSSLGRRKLLP</sequence>
<reference evidence="2" key="1">
    <citation type="journal article" date="2023" name="PLoS Negl. Trop. Dis.">
        <title>A genome sequence for Biomphalaria pfeifferi, the major vector snail for the human-infecting parasite Schistosoma mansoni.</title>
        <authorList>
            <person name="Bu L."/>
            <person name="Lu L."/>
            <person name="Laidemitt M.R."/>
            <person name="Zhang S.M."/>
            <person name="Mutuku M."/>
            <person name="Mkoji G."/>
            <person name="Steinauer M."/>
            <person name="Loker E.S."/>
        </authorList>
    </citation>
    <scope>NUCLEOTIDE SEQUENCE</scope>
    <source>
        <strain evidence="2">KasaAsao</strain>
    </source>
</reference>
<evidence type="ECO:0000313" key="3">
    <source>
        <dbReference type="Proteomes" id="UP001233172"/>
    </source>
</evidence>
<feature type="compositionally biased region" description="Low complexity" evidence="1">
    <location>
        <begin position="14"/>
        <end position="27"/>
    </location>
</feature>
<organism evidence="2 3">
    <name type="scientific">Biomphalaria pfeifferi</name>
    <name type="common">Bloodfluke planorb</name>
    <name type="synonym">Freshwater snail</name>
    <dbReference type="NCBI Taxonomy" id="112525"/>
    <lineage>
        <taxon>Eukaryota</taxon>
        <taxon>Metazoa</taxon>
        <taxon>Spiralia</taxon>
        <taxon>Lophotrochozoa</taxon>
        <taxon>Mollusca</taxon>
        <taxon>Gastropoda</taxon>
        <taxon>Heterobranchia</taxon>
        <taxon>Euthyneura</taxon>
        <taxon>Panpulmonata</taxon>
        <taxon>Hygrophila</taxon>
        <taxon>Lymnaeoidea</taxon>
        <taxon>Planorbidae</taxon>
        <taxon>Biomphalaria</taxon>
    </lineage>
</organism>
<proteinExistence type="predicted"/>
<feature type="region of interest" description="Disordered" evidence="1">
    <location>
        <begin position="1"/>
        <end position="28"/>
    </location>
</feature>
<feature type="compositionally biased region" description="Polar residues" evidence="1">
    <location>
        <begin position="1"/>
        <end position="11"/>
    </location>
</feature>
<name>A0AAD8B4P1_BIOPF</name>
<evidence type="ECO:0000256" key="1">
    <source>
        <dbReference type="SAM" id="MobiDB-lite"/>
    </source>
</evidence>
<reference evidence="2" key="2">
    <citation type="submission" date="2023-04" db="EMBL/GenBank/DDBJ databases">
        <authorList>
            <person name="Bu L."/>
            <person name="Lu L."/>
            <person name="Laidemitt M.R."/>
            <person name="Zhang S.M."/>
            <person name="Mutuku M."/>
            <person name="Mkoji G."/>
            <person name="Steinauer M."/>
            <person name="Loker E.S."/>
        </authorList>
    </citation>
    <scope>NUCLEOTIDE SEQUENCE</scope>
    <source>
        <strain evidence="2">KasaAsao</strain>
        <tissue evidence="2">Whole Snail</tissue>
    </source>
</reference>
<protein>
    <submittedName>
        <fullName evidence="2">Uncharacterized protein</fullName>
    </submittedName>
</protein>
<accession>A0AAD8B4P1</accession>
<comment type="caution">
    <text evidence="2">The sequence shown here is derived from an EMBL/GenBank/DDBJ whole genome shotgun (WGS) entry which is preliminary data.</text>
</comment>
<dbReference type="EMBL" id="JASAOG010000163">
    <property type="protein sequence ID" value="KAK0046560.1"/>
    <property type="molecule type" value="Genomic_DNA"/>
</dbReference>
<dbReference type="AlphaFoldDB" id="A0AAD8B4P1"/>
<dbReference type="Proteomes" id="UP001233172">
    <property type="component" value="Unassembled WGS sequence"/>
</dbReference>
<evidence type="ECO:0000313" key="2">
    <source>
        <dbReference type="EMBL" id="KAK0046560.1"/>
    </source>
</evidence>
<keyword evidence="3" id="KW-1185">Reference proteome</keyword>
<gene>
    <name evidence="2" type="ORF">Bpfe_023955</name>
</gene>